<gene>
    <name evidence="1" type="ORF">Ctaglu_33520</name>
</gene>
<organism evidence="1 2">
    <name type="scientific">Clostridium tagluense</name>
    <dbReference type="NCBI Taxonomy" id="360422"/>
    <lineage>
        <taxon>Bacteria</taxon>
        <taxon>Bacillati</taxon>
        <taxon>Bacillota</taxon>
        <taxon>Clostridia</taxon>
        <taxon>Eubacteriales</taxon>
        <taxon>Clostridiaceae</taxon>
        <taxon>Clostridium</taxon>
    </lineage>
</organism>
<accession>A0A401UQB8</accession>
<dbReference type="AlphaFoldDB" id="A0A401UQB8"/>
<comment type="caution">
    <text evidence="1">The sequence shown here is derived from an EMBL/GenBank/DDBJ whole genome shotgun (WGS) entry which is preliminary data.</text>
</comment>
<evidence type="ECO:0000313" key="2">
    <source>
        <dbReference type="Proteomes" id="UP000287872"/>
    </source>
</evidence>
<sequence length="102" mass="11978">MLNKTCYFSEFLDILENPQDHLSEDGINLLYDLTEEKNLKGVLNFIHCEIQVHRFENHKCPDCGEDFKTNTYQENRGDCRGQPCSESIYYNECDCGWNNKSD</sequence>
<dbReference type="RefSeq" id="WP_125003811.1">
    <property type="nucleotide sequence ID" value="NZ_BHYK01000021.1"/>
</dbReference>
<reference evidence="1 2" key="1">
    <citation type="submission" date="2018-11" db="EMBL/GenBank/DDBJ databases">
        <title>Genome sequencing and assembly of Clostridium tagluense strain A121.</title>
        <authorList>
            <person name="Murakami T."/>
            <person name="Segawa T."/>
            <person name="Shcherbakova V.A."/>
            <person name="Mori H."/>
            <person name="Yoshimura Y."/>
        </authorList>
    </citation>
    <scope>NUCLEOTIDE SEQUENCE [LARGE SCALE GENOMIC DNA]</scope>
    <source>
        <strain evidence="1 2">A121</strain>
    </source>
</reference>
<keyword evidence="2" id="KW-1185">Reference proteome</keyword>
<dbReference type="EMBL" id="BHYK01000021">
    <property type="protein sequence ID" value="GCD11729.1"/>
    <property type="molecule type" value="Genomic_DNA"/>
</dbReference>
<proteinExistence type="predicted"/>
<name>A0A401UQB8_9CLOT</name>
<dbReference type="Proteomes" id="UP000287872">
    <property type="component" value="Unassembled WGS sequence"/>
</dbReference>
<protein>
    <submittedName>
        <fullName evidence="1">Uncharacterized protein</fullName>
    </submittedName>
</protein>
<evidence type="ECO:0000313" key="1">
    <source>
        <dbReference type="EMBL" id="GCD11729.1"/>
    </source>
</evidence>